<dbReference type="OrthoDB" id="2893605at2"/>
<dbReference type="AlphaFoldDB" id="A0A4R1AMT1"/>
<protein>
    <submittedName>
        <fullName evidence="2">Uncharacterized protein</fullName>
    </submittedName>
</protein>
<evidence type="ECO:0000256" key="1">
    <source>
        <dbReference type="SAM" id="Coils"/>
    </source>
</evidence>
<dbReference type="Proteomes" id="UP000293846">
    <property type="component" value="Unassembled WGS sequence"/>
</dbReference>
<keyword evidence="3" id="KW-1185">Reference proteome</keyword>
<name>A0A4R1AMT1_9BACI</name>
<evidence type="ECO:0000313" key="2">
    <source>
        <dbReference type="EMBL" id="TCJ01080.1"/>
    </source>
</evidence>
<dbReference type="RefSeq" id="WP_131239334.1">
    <property type="nucleotide sequence ID" value="NZ_SJTH01000084.1"/>
</dbReference>
<evidence type="ECO:0000313" key="3">
    <source>
        <dbReference type="Proteomes" id="UP000293846"/>
    </source>
</evidence>
<keyword evidence="1" id="KW-0175">Coiled coil</keyword>
<sequence length="132" mass="15450">MNTSYDTIYQTFLNNCMVSDIDLPQTNEGKYEVIKNALLHFNNRMRTKYLADDILETLDGHLDEDKLLILAHYIRLIFLKNQKTYFESLWQPFTSDVGIRNFSSQIKSLENSIETQKNTIESFIVNAAEDFL</sequence>
<organism evidence="2 3">
    <name type="scientific">Cytobacillus praedii</name>
    <dbReference type="NCBI Taxonomy" id="1742358"/>
    <lineage>
        <taxon>Bacteria</taxon>
        <taxon>Bacillati</taxon>
        <taxon>Bacillota</taxon>
        <taxon>Bacilli</taxon>
        <taxon>Bacillales</taxon>
        <taxon>Bacillaceae</taxon>
        <taxon>Cytobacillus</taxon>
    </lineage>
</organism>
<comment type="caution">
    <text evidence="2">The sequence shown here is derived from an EMBL/GenBank/DDBJ whole genome shotgun (WGS) entry which is preliminary data.</text>
</comment>
<reference evidence="2 3" key="1">
    <citation type="submission" date="2019-03" db="EMBL/GenBank/DDBJ databases">
        <authorList>
            <person name="Jensen L."/>
            <person name="Storgaard J."/>
            <person name="Sulaj E."/>
            <person name="Schramm A."/>
            <person name="Marshall I.P.G."/>
        </authorList>
    </citation>
    <scope>NUCLEOTIDE SEQUENCE [LARGE SCALE GENOMIC DNA]</scope>
    <source>
        <strain evidence="2 3">2017H2G3</strain>
    </source>
</reference>
<dbReference type="EMBL" id="SJTH01000084">
    <property type="protein sequence ID" value="TCJ01080.1"/>
    <property type="molecule type" value="Genomic_DNA"/>
</dbReference>
<accession>A0A4R1AMT1</accession>
<feature type="coiled-coil region" evidence="1">
    <location>
        <begin position="99"/>
        <end position="126"/>
    </location>
</feature>
<gene>
    <name evidence="2" type="ORF">E0Y62_25780</name>
</gene>
<proteinExistence type="predicted"/>